<dbReference type="EMBL" id="MOOB01000165">
    <property type="protein sequence ID" value="OQE67742.1"/>
    <property type="molecule type" value="Genomic_DNA"/>
</dbReference>
<evidence type="ECO:0000313" key="3">
    <source>
        <dbReference type="Proteomes" id="UP000191691"/>
    </source>
</evidence>
<sequence length="585" mass="64448">MGLSESKVVADTFSRACLNAGSSGRINVANLLSDKKYQEKHRQTAADSRPNTVPREIKRTKDNHEKINLDLEDSPIAGAYLCLEKLERREGTDLIRARFLKVVFHRLKGELCLPYMRSDDVDEVTRIILRAELVSSDSSGVKSNFVRWADQGGKIDAFCRSIGGSSRNDNAHLGNLFCFPTDCHDEFIRLFGDQDVKRIKNRGILDVQDRASLDKLAAEVFDVLWKKVTAWLEGRQSLEPFSKQQPPGRVLPTGPANGEPSQIFGTIEDISPDPQSFLHTITDSAVTSSTVASSRLQEPTTLSFDTGKKIPMNGRPHNGEISSGVGGPIDVRNTFEPILPVQDLESICEQASISMASTDVHDMIQPILPPQAFASSNGLSHGFHPAQPVQAYDPIHGQASIDMANTDVHDMIQPILPPQAFASSNGLSHGFHPAQPVQAYDPIHGQASIDMANTDVHDMIQPILPPQAFASSNGLSHGFHPAQPVQAYDPIHGQASIDMANTDVHDMIQPIHSPQVFISSNNQDAQRNDLEMDKLHHMFSCAQATDPMESQAPTRNRFIEPMRADTQSMYVHDRPHSPFTPVFAM</sequence>
<name>A0A1V6WXX5_PENNA</name>
<protein>
    <submittedName>
        <fullName evidence="2">Uncharacterized protein</fullName>
    </submittedName>
</protein>
<reference evidence="3" key="1">
    <citation type="journal article" date="2017" name="Nat. Microbiol.">
        <title>Global analysis of biosynthetic gene clusters reveals vast potential of secondary metabolite production in Penicillium species.</title>
        <authorList>
            <person name="Nielsen J.C."/>
            <person name="Grijseels S."/>
            <person name="Prigent S."/>
            <person name="Ji B."/>
            <person name="Dainat J."/>
            <person name="Nielsen K.F."/>
            <person name="Frisvad J.C."/>
            <person name="Workman M."/>
            <person name="Nielsen J."/>
        </authorList>
    </citation>
    <scope>NUCLEOTIDE SEQUENCE [LARGE SCALE GENOMIC DNA]</scope>
    <source>
        <strain evidence="3">IBT 13039</strain>
    </source>
</reference>
<dbReference type="AlphaFoldDB" id="A0A1V6WXX5"/>
<dbReference type="STRING" id="60175.A0A1V6WXX5"/>
<proteinExistence type="predicted"/>
<gene>
    <name evidence="2" type="ORF">PENNAL_c0165G10179</name>
</gene>
<keyword evidence="3" id="KW-1185">Reference proteome</keyword>
<accession>A0A1V6WXX5</accession>
<dbReference type="Proteomes" id="UP000191691">
    <property type="component" value="Unassembled WGS sequence"/>
</dbReference>
<evidence type="ECO:0000313" key="2">
    <source>
        <dbReference type="EMBL" id="OQE67742.1"/>
    </source>
</evidence>
<organism evidence="2 3">
    <name type="scientific">Penicillium nalgiovense</name>
    <dbReference type="NCBI Taxonomy" id="60175"/>
    <lineage>
        <taxon>Eukaryota</taxon>
        <taxon>Fungi</taxon>
        <taxon>Dikarya</taxon>
        <taxon>Ascomycota</taxon>
        <taxon>Pezizomycotina</taxon>
        <taxon>Eurotiomycetes</taxon>
        <taxon>Eurotiomycetidae</taxon>
        <taxon>Eurotiales</taxon>
        <taxon>Aspergillaceae</taxon>
        <taxon>Penicillium</taxon>
    </lineage>
</organism>
<evidence type="ECO:0000256" key="1">
    <source>
        <dbReference type="SAM" id="MobiDB-lite"/>
    </source>
</evidence>
<feature type="region of interest" description="Disordered" evidence="1">
    <location>
        <begin position="303"/>
        <end position="328"/>
    </location>
</feature>
<comment type="caution">
    <text evidence="2">The sequence shown here is derived from an EMBL/GenBank/DDBJ whole genome shotgun (WGS) entry which is preliminary data.</text>
</comment>